<gene>
    <name evidence="2" type="ORF">BN2476_670082</name>
</gene>
<feature type="compositionally biased region" description="Polar residues" evidence="1">
    <location>
        <begin position="35"/>
        <end position="44"/>
    </location>
</feature>
<sequence>MRASAASICCSSTKSCRASAARNSSPALRDAVSSGCDSGPSTSGGRAPARSPYSPCSVACNSRRRSRSLCCNSMSSEEVRVIMDRFDVICNATHNGGIAKAFRQIACLPNKYLTRARFEFDWHASSIGFAKQQYRPVVSEAVRDAPIWGRDGMR</sequence>
<evidence type="ECO:0000313" key="2">
    <source>
        <dbReference type="EMBL" id="SIT49040.1"/>
    </source>
</evidence>
<proteinExistence type="predicted"/>
<evidence type="ECO:0000256" key="1">
    <source>
        <dbReference type="SAM" id="MobiDB-lite"/>
    </source>
</evidence>
<dbReference type="EMBL" id="CYGY02000067">
    <property type="protein sequence ID" value="SIT49040.1"/>
    <property type="molecule type" value="Genomic_DNA"/>
</dbReference>
<organism evidence="2 3">
    <name type="scientific">Paraburkholderia piptadeniae</name>
    <dbReference type="NCBI Taxonomy" id="1701573"/>
    <lineage>
        <taxon>Bacteria</taxon>
        <taxon>Pseudomonadati</taxon>
        <taxon>Pseudomonadota</taxon>
        <taxon>Betaproteobacteria</taxon>
        <taxon>Burkholderiales</taxon>
        <taxon>Burkholderiaceae</taxon>
        <taxon>Paraburkholderia</taxon>
    </lineage>
</organism>
<comment type="caution">
    <text evidence="2">The sequence shown here is derived from an EMBL/GenBank/DDBJ whole genome shotgun (WGS) entry which is preliminary data.</text>
</comment>
<accession>A0A1N7SNM5</accession>
<dbReference type="AlphaFoldDB" id="A0A1N7SNM5"/>
<reference evidence="2" key="1">
    <citation type="submission" date="2016-12" db="EMBL/GenBank/DDBJ databases">
        <authorList>
            <person name="Moulin L."/>
        </authorList>
    </citation>
    <scope>NUCLEOTIDE SEQUENCE [LARGE SCALE GENOMIC DNA]</scope>
    <source>
        <strain evidence="2">STM 7183</strain>
    </source>
</reference>
<protein>
    <submittedName>
        <fullName evidence="2">Uncharacterized protein</fullName>
    </submittedName>
</protein>
<keyword evidence="3" id="KW-1185">Reference proteome</keyword>
<dbReference type="Proteomes" id="UP000195569">
    <property type="component" value="Unassembled WGS sequence"/>
</dbReference>
<evidence type="ECO:0000313" key="3">
    <source>
        <dbReference type="Proteomes" id="UP000195569"/>
    </source>
</evidence>
<name>A0A1N7SNM5_9BURK</name>
<feature type="region of interest" description="Disordered" evidence="1">
    <location>
        <begin position="28"/>
        <end position="54"/>
    </location>
</feature>